<dbReference type="InterPro" id="IPR002694">
    <property type="entry name" value="Znf_CHC2"/>
</dbReference>
<dbReference type="PANTHER" id="PTHR30313">
    <property type="entry name" value="DNA PRIMASE"/>
    <property type="match status" value="1"/>
</dbReference>
<dbReference type="InterPro" id="IPR013264">
    <property type="entry name" value="DNAG_N"/>
</dbReference>
<keyword evidence="9" id="KW-0460">Magnesium</keyword>
<dbReference type="Gene3D" id="3.40.1360.10">
    <property type="match status" value="1"/>
</dbReference>
<evidence type="ECO:0000256" key="12">
    <source>
        <dbReference type="HAMAP-Rule" id="MF_00974"/>
    </source>
</evidence>
<dbReference type="EC" id="2.7.7.101" evidence="12"/>
<dbReference type="GO" id="GO:0008270">
    <property type="term" value="F:zinc ion binding"/>
    <property type="evidence" value="ECO:0007669"/>
    <property type="project" value="UniProtKB-UniRule"/>
</dbReference>
<dbReference type="Gene3D" id="3.90.980.10">
    <property type="entry name" value="DNA primase, catalytic core, N-terminal domain"/>
    <property type="match status" value="1"/>
</dbReference>
<dbReference type="SMART" id="SM00493">
    <property type="entry name" value="TOPRIM"/>
    <property type="match status" value="1"/>
</dbReference>
<proteinExistence type="inferred from homology"/>
<dbReference type="PIRSF" id="PIRSF002811">
    <property type="entry name" value="DnaG"/>
    <property type="match status" value="1"/>
</dbReference>
<comment type="catalytic activity">
    <reaction evidence="12">
        <text>ssDNA + n NTP = ssDNA/pppN(pN)n-1 hybrid + (n-1) diphosphate.</text>
        <dbReference type="EC" id="2.7.7.101"/>
    </reaction>
</comment>
<feature type="domain" description="Toprim" evidence="15">
    <location>
        <begin position="256"/>
        <end position="337"/>
    </location>
</feature>
<organism evidence="16 17">
    <name type="scientific">Erysipelothrix inopinata</name>
    <dbReference type="NCBI Taxonomy" id="225084"/>
    <lineage>
        <taxon>Bacteria</taxon>
        <taxon>Bacillati</taxon>
        <taxon>Bacillota</taxon>
        <taxon>Erysipelotrichia</taxon>
        <taxon>Erysipelotrichales</taxon>
        <taxon>Erysipelotrichaceae</taxon>
        <taxon>Erysipelothrix</taxon>
    </lineage>
</organism>
<dbReference type="InterPro" id="IPR030846">
    <property type="entry name" value="DnaG_bac"/>
</dbReference>
<evidence type="ECO:0000256" key="5">
    <source>
        <dbReference type="ARBA" id="ARBA00022705"/>
    </source>
</evidence>
<comment type="function">
    <text evidence="12 13">RNA polymerase that catalyzes the synthesis of short RNA molecules used as primers for DNA polymerase during DNA replication.</text>
</comment>
<dbReference type="HAMAP" id="MF_00974">
    <property type="entry name" value="DNA_primase_DnaG"/>
    <property type="match status" value="1"/>
</dbReference>
<dbReference type="PROSITE" id="PS50880">
    <property type="entry name" value="TOPRIM"/>
    <property type="match status" value="1"/>
</dbReference>
<keyword evidence="7 12" id="KW-0863">Zinc-finger</keyword>
<dbReference type="NCBIfam" id="TIGR01391">
    <property type="entry name" value="dnaG"/>
    <property type="match status" value="1"/>
</dbReference>
<evidence type="ECO:0000256" key="4">
    <source>
        <dbReference type="ARBA" id="ARBA00022695"/>
    </source>
</evidence>
<dbReference type="CDD" id="cd03364">
    <property type="entry name" value="TOPRIM_DnaG_primases"/>
    <property type="match status" value="1"/>
</dbReference>
<evidence type="ECO:0000256" key="2">
    <source>
        <dbReference type="ARBA" id="ARBA00022515"/>
    </source>
</evidence>
<dbReference type="Pfam" id="PF01807">
    <property type="entry name" value="Zn_ribbon_DnaG"/>
    <property type="match status" value="1"/>
</dbReference>
<dbReference type="PANTHER" id="PTHR30313:SF2">
    <property type="entry name" value="DNA PRIMASE"/>
    <property type="match status" value="1"/>
</dbReference>
<accession>A0A7G9RXW0</accession>
<evidence type="ECO:0000256" key="9">
    <source>
        <dbReference type="ARBA" id="ARBA00022842"/>
    </source>
</evidence>
<comment type="subunit">
    <text evidence="12">Monomer. Interacts with DnaB.</text>
</comment>
<comment type="domain">
    <text evidence="12">Contains an N-terminal zinc-binding domain, a central core domain that contains the primase activity, and a C-terminal DnaB-binding domain.</text>
</comment>
<evidence type="ECO:0000256" key="10">
    <source>
        <dbReference type="ARBA" id="ARBA00023125"/>
    </source>
</evidence>
<evidence type="ECO:0000256" key="7">
    <source>
        <dbReference type="ARBA" id="ARBA00022771"/>
    </source>
</evidence>
<dbReference type="Proteomes" id="UP000515928">
    <property type="component" value="Chromosome"/>
</dbReference>
<evidence type="ECO:0000256" key="13">
    <source>
        <dbReference type="PIRNR" id="PIRNR002811"/>
    </source>
</evidence>
<gene>
    <name evidence="12 16" type="primary">dnaG</name>
    <name evidence="16" type="ORF">H9L01_08670</name>
</gene>
<feature type="zinc finger region" description="CHC2-type" evidence="12 14">
    <location>
        <begin position="39"/>
        <end position="63"/>
    </location>
</feature>
<evidence type="ECO:0000256" key="6">
    <source>
        <dbReference type="ARBA" id="ARBA00022723"/>
    </source>
</evidence>
<name>A0A7G9RXW0_9FIRM</name>
<dbReference type="SMART" id="SM00400">
    <property type="entry name" value="ZnF_CHCC"/>
    <property type="match status" value="1"/>
</dbReference>
<evidence type="ECO:0000256" key="8">
    <source>
        <dbReference type="ARBA" id="ARBA00022833"/>
    </source>
</evidence>
<dbReference type="Pfam" id="PF08275">
    <property type="entry name" value="DNAG_N"/>
    <property type="match status" value="1"/>
</dbReference>
<dbReference type="Pfam" id="PF13155">
    <property type="entry name" value="Toprim_2"/>
    <property type="match status" value="1"/>
</dbReference>
<keyword evidence="6 12" id="KW-0479">Metal-binding</keyword>
<keyword evidence="17" id="KW-1185">Reference proteome</keyword>
<dbReference type="InterPro" id="IPR036977">
    <property type="entry name" value="DNA_primase_Znf_CHC2"/>
</dbReference>
<keyword evidence="5 12" id="KW-0235">DNA replication</keyword>
<keyword evidence="11 12" id="KW-0804">Transcription</keyword>
<dbReference type="InterPro" id="IPR050219">
    <property type="entry name" value="DnaG_primase"/>
</dbReference>
<dbReference type="InterPro" id="IPR006295">
    <property type="entry name" value="DNA_primase_DnaG"/>
</dbReference>
<dbReference type="InterPro" id="IPR019475">
    <property type="entry name" value="DNA_primase_DnaB-bd"/>
</dbReference>
<evidence type="ECO:0000256" key="11">
    <source>
        <dbReference type="ARBA" id="ARBA00023163"/>
    </source>
</evidence>
<dbReference type="GO" id="GO:1990077">
    <property type="term" value="C:primosome complex"/>
    <property type="evidence" value="ECO:0007669"/>
    <property type="project" value="UniProtKB-KW"/>
</dbReference>
<dbReference type="InterPro" id="IPR006171">
    <property type="entry name" value="TOPRIM_dom"/>
</dbReference>
<dbReference type="GO" id="GO:0006269">
    <property type="term" value="P:DNA replication, synthesis of primer"/>
    <property type="evidence" value="ECO:0007669"/>
    <property type="project" value="UniProtKB-UniRule"/>
</dbReference>
<evidence type="ECO:0000313" key="17">
    <source>
        <dbReference type="Proteomes" id="UP000515928"/>
    </source>
</evidence>
<dbReference type="InterPro" id="IPR037068">
    <property type="entry name" value="DNA_primase_core_N_sf"/>
</dbReference>
<keyword evidence="10 12" id="KW-0238">DNA-binding</keyword>
<dbReference type="InterPro" id="IPR034151">
    <property type="entry name" value="TOPRIM_DnaG_bac"/>
</dbReference>
<dbReference type="KEGG" id="eio:H9L01_08670"/>
<evidence type="ECO:0000259" key="15">
    <source>
        <dbReference type="PROSITE" id="PS50880"/>
    </source>
</evidence>
<comment type="cofactor">
    <cofactor evidence="12 13 14">
        <name>Zn(2+)</name>
        <dbReference type="ChEBI" id="CHEBI:29105"/>
    </cofactor>
    <text evidence="12 13 14">Binds 1 zinc ion per monomer.</text>
</comment>
<dbReference type="EMBL" id="CP060715">
    <property type="protein sequence ID" value="QNN60435.1"/>
    <property type="molecule type" value="Genomic_DNA"/>
</dbReference>
<keyword evidence="8 12" id="KW-0862">Zinc</keyword>
<keyword evidence="2 12" id="KW-0639">Primosome</keyword>
<dbReference type="FunFam" id="3.90.580.10:FF:000001">
    <property type="entry name" value="DNA primase"/>
    <property type="match status" value="1"/>
</dbReference>
<dbReference type="RefSeq" id="WP_187533564.1">
    <property type="nucleotide sequence ID" value="NZ_CBCSHU010000004.1"/>
</dbReference>
<protein>
    <recommendedName>
        <fullName evidence="12 13">DNA primase</fullName>
        <ecNumber evidence="12">2.7.7.101</ecNumber>
    </recommendedName>
</protein>
<evidence type="ECO:0000256" key="14">
    <source>
        <dbReference type="PIRSR" id="PIRSR002811-1"/>
    </source>
</evidence>
<sequence>MRRLPESLINDIRSKTDVVDVVSRYISLSKKGKNYVGVCPFHDDHDPSMSVSPDRQIYKCFVCGAGGNVFTFIQDYEKVNFIDAVLKTATYANIDVSEYESIETKPVDEEKEKLLEAMDEAQKFTSFQLFTKEGQRGLSAIRERGYDDALIKEFGIGVVYDNFQLTKFLKAKGFDDETLIACDLARLNDRGVMDVFYDRIMFPIHNRYGQVIAFSARALDNNNSVKYINSSETKLYVKGKTVYNFHRAKDVARKQGFIILSEGVTDTIAFTKIGFPNVASLLGVACTPDQIRLIKECSHNIVLAFDGDRAGLEATYQIGTKLRNEQCNITVWYNDSGLDPDEAVRKNGKDAVRRGIDDRIHWLDFLMSYAIGQYGLDSFEKRKHVVEFMLKHLGQEDELEQSYYLKKLADKTGFEYSVLSQQLVHKTDQPEIVQRTIVENMNQFNISIPERSILKYMMLSKEAAYIYRDQLGFLISDLATDFALILLDQYRNQQEIAIADILSLDVNDKLKKFAIELEEDELIDRYNKEGLYQNIELVKKRLVTMNVNAYRNQIREQVTIDDQIELFEQAIKTMRTNKKENMNGEKD</sequence>
<reference evidence="16 17" key="1">
    <citation type="submission" date="2020-08" db="EMBL/GenBank/DDBJ databases">
        <title>Genome sequence of Erysipelothrix inopinata DSM 15511T.</title>
        <authorList>
            <person name="Hyun D.-W."/>
            <person name="Bae J.-W."/>
        </authorList>
    </citation>
    <scope>NUCLEOTIDE SEQUENCE [LARGE SCALE GENOMIC DNA]</scope>
    <source>
        <strain evidence="16 17">DSM 15511</strain>
    </source>
</reference>
<evidence type="ECO:0000256" key="1">
    <source>
        <dbReference type="ARBA" id="ARBA00022478"/>
    </source>
</evidence>
<dbReference type="Pfam" id="PF10410">
    <property type="entry name" value="DnaB_bind"/>
    <property type="match status" value="1"/>
</dbReference>
<evidence type="ECO:0000256" key="3">
    <source>
        <dbReference type="ARBA" id="ARBA00022679"/>
    </source>
</evidence>
<dbReference type="GO" id="GO:0005737">
    <property type="term" value="C:cytoplasm"/>
    <property type="evidence" value="ECO:0007669"/>
    <property type="project" value="TreeGrafter"/>
</dbReference>
<keyword evidence="1 12" id="KW-0240">DNA-directed RNA polymerase</keyword>
<keyword evidence="4 12" id="KW-0548">Nucleotidyltransferase</keyword>
<dbReference type="GO" id="GO:0003677">
    <property type="term" value="F:DNA binding"/>
    <property type="evidence" value="ECO:0007669"/>
    <property type="project" value="UniProtKB-KW"/>
</dbReference>
<comment type="similarity">
    <text evidence="12 13">Belongs to the DnaG primase family.</text>
</comment>
<evidence type="ECO:0000313" key="16">
    <source>
        <dbReference type="EMBL" id="QNN60435.1"/>
    </source>
</evidence>
<dbReference type="SUPFAM" id="SSF56731">
    <property type="entry name" value="DNA primase core"/>
    <property type="match status" value="1"/>
</dbReference>
<dbReference type="AlphaFoldDB" id="A0A7G9RXW0"/>
<dbReference type="Gene3D" id="3.90.580.10">
    <property type="entry name" value="Zinc finger, CHC2-type domain"/>
    <property type="match status" value="1"/>
</dbReference>
<keyword evidence="3 12" id="KW-0808">Transferase</keyword>
<dbReference type="GO" id="GO:0003899">
    <property type="term" value="F:DNA-directed RNA polymerase activity"/>
    <property type="evidence" value="ECO:0007669"/>
    <property type="project" value="UniProtKB-UniRule"/>
</dbReference>
<dbReference type="GO" id="GO:0000428">
    <property type="term" value="C:DNA-directed RNA polymerase complex"/>
    <property type="evidence" value="ECO:0007669"/>
    <property type="project" value="UniProtKB-KW"/>
</dbReference>
<dbReference type="SUPFAM" id="SSF57783">
    <property type="entry name" value="Zinc beta-ribbon"/>
    <property type="match status" value="1"/>
</dbReference>